<dbReference type="SMART" id="SM00495">
    <property type="entry name" value="ChtBD3"/>
    <property type="match status" value="2"/>
</dbReference>
<evidence type="ECO:0000256" key="5">
    <source>
        <dbReference type="ARBA" id="ARBA00023024"/>
    </source>
</evidence>
<dbReference type="EC" id="3.2.1.14" evidence="2"/>
<name>A0A067PIN6_9AGAM</name>
<evidence type="ECO:0000256" key="6">
    <source>
        <dbReference type="ARBA" id="ARBA00023277"/>
    </source>
</evidence>
<keyword evidence="6" id="KW-0119">Carbohydrate metabolism</keyword>
<dbReference type="InterPro" id="IPR036573">
    <property type="entry name" value="CBM_sf_5/12"/>
</dbReference>
<keyword evidence="5" id="KW-0146">Chitin degradation</keyword>
<dbReference type="EMBL" id="KL197727">
    <property type="protein sequence ID" value="KDQ54773.1"/>
    <property type="molecule type" value="Genomic_DNA"/>
</dbReference>
<evidence type="ECO:0000313" key="11">
    <source>
        <dbReference type="EMBL" id="KDQ54773.1"/>
    </source>
</evidence>
<dbReference type="PANTHER" id="PTHR45708">
    <property type="entry name" value="ENDOCHITINASE"/>
    <property type="match status" value="1"/>
</dbReference>
<dbReference type="Proteomes" id="UP000027265">
    <property type="component" value="Unassembled WGS sequence"/>
</dbReference>
<keyword evidence="12" id="KW-1185">Reference proteome</keyword>
<evidence type="ECO:0000313" key="12">
    <source>
        <dbReference type="Proteomes" id="UP000027265"/>
    </source>
</evidence>
<sequence>MHTSSFTKELVGAVLLAISIFPFVVSAFSNTVYDNVAVYWGQNSLGAANASDTAGYQKTLAYYCQDDAIDAIPIAFLDVFFGTGGLPEINLANTCNTVDNATFPGTALLNCAALASDIEYCQSQGKIVTISLGGATGSVGFANDTQAQTFAETIWNLFLGGTSSTRPFGSAVLDGVDLDIEGGSSTGYAAFVTQIRSYASGASKPYYVTAAPQCPYPDESLGAVLNAADFDAVYVQFYNNVCGLQNYATISDWDFGIWDYWAKYVSPNPNVKIYIGAPASTTAAGTGYVSASTLGTYAVKMRQSFPSFGGVMLWDASQAYANGRYDLAIKTTLVAAGGTGFTYPACSAPAFVAGDDYTGGSQVSYDGYIWQAKWWSDNTPTNNENGDWSPISACSGGSALSTSTSSYSTSTTTTTTTTSKTTTTTSSTSTTGTTTSTSSAPSASTTSTGSCSGVATWSSSVAYTGGETVVYNGDLWTAQYWTEDDTPGGTAGVWVNDGACT</sequence>
<dbReference type="Pfam" id="PF02839">
    <property type="entry name" value="CBM_5_12"/>
    <property type="match status" value="1"/>
</dbReference>
<feature type="region of interest" description="Disordered" evidence="9">
    <location>
        <begin position="402"/>
        <end position="453"/>
    </location>
</feature>
<protein>
    <recommendedName>
        <fullName evidence="2">chitinase</fullName>
        <ecNumber evidence="2">3.2.1.14</ecNumber>
    </recommendedName>
</protein>
<dbReference type="GO" id="GO:0005576">
    <property type="term" value="C:extracellular region"/>
    <property type="evidence" value="ECO:0007669"/>
    <property type="project" value="InterPro"/>
</dbReference>
<evidence type="ECO:0000256" key="4">
    <source>
        <dbReference type="ARBA" id="ARBA00022801"/>
    </source>
</evidence>
<dbReference type="InterPro" id="IPR050542">
    <property type="entry name" value="Glycosyl_Hydrlase18_Chitinase"/>
</dbReference>
<dbReference type="PROSITE" id="PS51910">
    <property type="entry name" value="GH18_2"/>
    <property type="match status" value="1"/>
</dbReference>
<dbReference type="InterPro" id="IPR045321">
    <property type="entry name" value="Cts1-like"/>
</dbReference>
<dbReference type="SUPFAM" id="SSF51055">
    <property type="entry name" value="Carbohydrate binding domain"/>
    <property type="match status" value="2"/>
</dbReference>
<evidence type="ECO:0000259" key="10">
    <source>
        <dbReference type="PROSITE" id="PS51910"/>
    </source>
</evidence>
<dbReference type="AlphaFoldDB" id="A0A067PIN6"/>
<dbReference type="STRING" id="933084.A0A067PIN6"/>
<evidence type="ECO:0000256" key="8">
    <source>
        <dbReference type="ARBA" id="ARBA00023326"/>
    </source>
</evidence>
<dbReference type="InParanoid" id="A0A067PIN6"/>
<keyword evidence="4" id="KW-0378">Hydrolase</keyword>
<keyword evidence="3" id="KW-0147">Chitin-binding</keyword>
<dbReference type="InterPro" id="IPR001223">
    <property type="entry name" value="Glyco_hydro18_cat"/>
</dbReference>
<dbReference type="PANTHER" id="PTHR45708:SF49">
    <property type="entry name" value="ENDOCHITINASE"/>
    <property type="match status" value="1"/>
</dbReference>
<evidence type="ECO:0000256" key="9">
    <source>
        <dbReference type="SAM" id="MobiDB-lite"/>
    </source>
</evidence>
<dbReference type="Gene3D" id="3.20.20.80">
    <property type="entry name" value="Glycosidases"/>
    <property type="match status" value="1"/>
</dbReference>
<keyword evidence="7" id="KW-0326">Glycosidase</keyword>
<feature type="domain" description="GH18" evidence="10">
    <location>
        <begin position="34"/>
        <end position="336"/>
    </location>
</feature>
<dbReference type="Gene3D" id="2.10.10.20">
    <property type="entry name" value="Carbohydrate-binding module superfamily 5/12"/>
    <property type="match status" value="2"/>
</dbReference>
<dbReference type="HOGENOM" id="CLU_007818_1_2_1"/>
<dbReference type="InterPro" id="IPR003610">
    <property type="entry name" value="CBM5/12"/>
</dbReference>
<evidence type="ECO:0000256" key="3">
    <source>
        <dbReference type="ARBA" id="ARBA00022669"/>
    </source>
</evidence>
<dbReference type="CDD" id="cd02877">
    <property type="entry name" value="GH18_hevamine_XipI_class_III"/>
    <property type="match status" value="1"/>
</dbReference>
<dbReference type="CDD" id="cd12215">
    <property type="entry name" value="ChiC_BD"/>
    <property type="match status" value="2"/>
</dbReference>
<reference evidence="12" key="1">
    <citation type="journal article" date="2014" name="Proc. Natl. Acad. Sci. U.S.A.">
        <title>Extensive sampling of basidiomycete genomes demonstrates inadequacy of the white-rot/brown-rot paradigm for wood decay fungi.</title>
        <authorList>
            <person name="Riley R."/>
            <person name="Salamov A.A."/>
            <person name="Brown D.W."/>
            <person name="Nagy L.G."/>
            <person name="Floudas D."/>
            <person name="Held B.W."/>
            <person name="Levasseur A."/>
            <person name="Lombard V."/>
            <person name="Morin E."/>
            <person name="Otillar R."/>
            <person name="Lindquist E.A."/>
            <person name="Sun H."/>
            <person name="LaButti K.M."/>
            <person name="Schmutz J."/>
            <person name="Jabbour D."/>
            <person name="Luo H."/>
            <person name="Baker S.E."/>
            <person name="Pisabarro A.G."/>
            <person name="Walton J.D."/>
            <person name="Blanchette R.A."/>
            <person name="Henrissat B."/>
            <person name="Martin F."/>
            <person name="Cullen D."/>
            <person name="Hibbett D.S."/>
            <person name="Grigoriev I.V."/>
        </authorList>
    </citation>
    <scope>NUCLEOTIDE SEQUENCE [LARGE SCALE GENOMIC DNA]</scope>
    <source>
        <strain evidence="12">MUCL 33604</strain>
    </source>
</reference>
<dbReference type="GO" id="GO:0008061">
    <property type="term" value="F:chitin binding"/>
    <property type="evidence" value="ECO:0007669"/>
    <property type="project" value="UniProtKB-KW"/>
</dbReference>
<dbReference type="InterPro" id="IPR001579">
    <property type="entry name" value="Glyco_hydro_18_chit_AS"/>
</dbReference>
<accession>A0A067PIN6</accession>
<organism evidence="11 12">
    <name type="scientific">Jaapia argillacea MUCL 33604</name>
    <dbReference type="NCBI Taxonomy" id="933084"/>
    <lineage>
        <taxon>Eukaryota</taxon>
        <taxon>Fungi</taxon>
        <taxon>Dikarya</taxon>
        <taxon>Basidiomycota</taxon>
        <taxon>Agaricomycotina</taxon>
        <taxon>Agaricomycetes</taxon>
        <taxon>Agaricomycetidae</taxon>
        <taxon>Jaapiales</taxon>
        <taxon>Jaapiaceae</taxon>
        <taxon>Jaapia</taxon>
    </lineage>
</organism>
<evidence type="ECO:0000256" key="2">
    <source>
        <dbReference type="ARBA" id="ARBA00012729"/>
    </source>
</evidence>
<dbReference type="GO" id="GO:0030246">
    <property type="term" value="F:carbohydrate binding"/>
    <property type="evidence" value="ECO:0007669"/>
    <property type="project" value="InterPro"/>
</dbReference>
<dbReference type="PROSITE" id="PS01095">
    <property type="entry name" value="GH18_1"/>
    <property type="match status" value="1"/>
</dbReference>
<gene>
    <name evidence="11" type="ORF">JAAARDRAFT_159920</name>
</gene>
<proteinExistence type="predicted"/>
<keyword evidence="8" id="KW-0624">Polysaccharide degradation</keyword>
<dbReference type="OrthoDB" id="6020543at2759"/>
<dbReference type="GO" id="GO:0006032">
    <property type="term" value="P:chitin catabolic process"/>
    <property type="evidence" value="ECO:0007669"/>
    <property type="project" value="UniProtKB-KW"/>
</dbReference>
<dbReference type="InterPro" id="IPR017853">
    <property type="entry name" value="GH"/>
</dbReference>
<dbReference type="GO" id="GO:0008843">
    <property type="term" value="F:endochitinase activity"/>
    <property type="evidence" value="ECO:0007669"/>
    <property type="project" value="UniProtKB-EC"/>
</dbReference>
<evidence type="ECO:0000256" key="1">
    <source>
        <dbReference type="ARBA" id="ARBA00000822"/>
    </source>
</evidence>
<dbReference type="SUPFAM" id="SSF51445">
    <property type="entry name" value="(Trans)glycosidases"/>
    <property type="match status" value="1"/>
</dbReference>
<evidence type="ECO:0000256" key="7">
    <source>
        <dbReference type="ARBA" id="ARBA00023295"/>
    </source>
</evidence>
<comment type="catalytic activity">
    <reaction evidence="1">
        <text>Random endo-hydrolysis of N-acetyl-beta-D-glucosaminide (1-&gt;4)-beta-linkages in chitin and chitodextrins.</text>
        <dbReference type="EC" id="3.2.1.14"/>
    </reaction>
</comment>
<dbReference type="GO" id="GO:0000272">
    <property type="term" value="P:polysaccharide catabolic process"/>
    <property type="evidence" value="ECO:0007669"/>
    <property type="project" value="UniProtKB-KW"/>
</dbReference>